<sequence>MVLRVLAAQLAHTLFPAIIDIDDENSARNAFPMTRTRLAYTFVGTEKEEQLGTTKMARFSHSDVGQSQFNLMKCSERNTPDPV</sequence>
<evidence type="ECO:0000313" key="2">
    <source>
        <dbReference type="Proteomes" id="UP000699042"/>
    </source>
</evidence>
<accession>A0A9P7UDZ2</accession>
<keyword evidence="2" id="KW-1185">Reference proteome</keyword>
<evidence type="ECO:0000313" key="1">
    <source>
        <dbReference type="EMBL" id="KAG7048352.1"/>
    </source>
</evidence>
<comment type="caution">
    <text evidence="1">The sequence shown here is derived from an EMBL/GenBank/DDBJ whole genome shotgun (WGS) entry which is preliminary data.</text>
</comment>
<dbReference type="Proteomes" id="UP000699042">
    <property type="component" value="Unassembled WGS sequence"/>
</dbReference>
<organism evidence="1 2">
    <name type="scientific">Colletotrichum scovillei</name>
    <dbReference type="NCBI Taxonomy" id="1209932"/>
    <lineage>
        <taxon>Eukaryota</taxon>
        <taxon>Fungi</taxon>
        <taxon>Dikarya</taxon>
        <taxon>Ascomycota</taxon>
        <taxon>Pezizomycotina</taxon>
        <taxon>Sordariomycetes</taxon>
        <taxon>Hypocreomycetidae</taxon>
        <taxon>Glomerellales</taxon>
        <taxon>Glomerellaceae</taxon>
        <taxon>Colletotrichum</taxon>
        <taxon>Colletotrichum acutatum species complex</taxon>
    </lineage>
</organism>
<name>A0A9P7UDZ2_9PEZI</name>
<dbReference type="EMBL" id="JAESDN010000006">
    <property type="protein sequence ID" value="KAG7048352.1"/>
    <property type="molecule type" value="Genomic_DNA"/>
</dbReference>
<dbReference type="AlphaFoldDB" id="A0A9P7UDZ2"/>
<proteinExistence type="predicted"/>
<reference evidence="1" key="1">
    <citation type="submission" date="2021-05" db="EMBL/GenBank/DDBJ databases">
        <title>Comparative genomics of three Colletotrichum scovillei strains and genetic complementation revealed genes involved fungal growth and virulence on chili pepper.</title>
        <authorList>
            <person name="Hsieh D.-K."/>
            <person name="Chuang S.-C."/>
            <person name="Chen C.-Y."/>
            <person name="Chao Y.-T."/>
            <person name="Lu M.-Y.J."/>
            <person name="Lee M.-H."/>
            <person name="Shih M.-C."/>
        </authorList>
    </citation>
    <scope>NUCLEOTIDE SEQUENCE</scope>
    <source>
        <strain evidence="1">Coll-153</strain>
    </source>
</reference>
<gene>
    <name evidence="1" type="ORF">JMJ77_013992</name>
</gene>
<protein>
    <submittedName>
        <fullName evidence="1">Uncharacterized protein</fullName>
    </submittedName>
</protein>